<evidence type="ECO:0000256" key="3">
    <source>
        <dbReference type="ARBA" id="ARBA00022801"/>
    </source>
</evidence>
<dbReference type="PROSITE" id="PS00674">
    <property type="entry name" value="AAA"/>
    <property type="match status" value="1"/>
</dbReference>
<reference evidence="8" key="1">
    <citation type="submission" date="2020-08" db="EMBL/GenBank/DDBJ databases">
        <title>Plant Genome Project.</title>
        <authorList>
            <person name="Zhang R.-G."/>
        </authorList>
    </citation>
    <scope>NUCLEOTIDE SEQUENCE</scope>
    <source>
        <strain evidence="8">WSP0</strain>
        <tissue evidence="8">Leaf</tissue>
    </source>
</reference>
<dbReference type="GO" id="GO:0016887">
    <property type="term" value="F:ATP hydrolysis activity"/>
    <property type="evidence" value="ECO:0007669"/>
    <property type="project" value="InterPro"/>
</dbReference>
<comment type="catalytic activity">
    <reaction evidence="5">
        <text>ATP + H2O = ADP + phosphate + H(+)</text>
        <dbReference type="Rhea" id="RHEA:13065"/>
        <dbReference type="ChEBI" id="CHEBI:15377"/>
        <dbReference type="ChEBI" id="CHEBI:15378"/>
        <dbReference type="ChEBI" id="CHEBI:30616"/>
        <dbReference type="ChEBI" id="CHEBI:43474"/>
        <dbReference type="ChEBI" id="CHEBI:456216"/>
    </reaction>
</comment>
<evidence type="ECO:0000313" key="9">
    <source>
        <dbReference type="Proteomes" id="UP000823749"/>
    </source>
</evidence>
<dbReference type="Pfam" id="PF25568">
    <property type="entry name" value="AAA_lid_At3g28540"/>
    <property type="match status" value="1"/>
</dbReference>
<dbReference type="EMBL" id="JACTNZ010000008">
    <property type="protein sequence ID" value="KAG5535958.1"/>
    <property type="molecule type" value="Genomic_DNA"/>
</dbReference>
<evidence type="ECO:0000256" key="2">
    <source>
        <dbReference type="ARBA" id="ARBA00007448"/>
    </source>
</evidence>
<keyword evidence="6" id="KW-0067">ATP-binding</keyword>
<dbReference type="InterPro" id="IPR003959">
    <property type="entry name" value="ATPase_AAA_core"/>
</dbReference>
<dbReference type="GO" id="GO:0006950">
    <property type="term" value="P:response to stress"/>
    <property type="evidence" value="ECO:0007669"/>
    <property type="project" value="UniProtKB-ARBA"/>
</dbReference>
<evidence type="ECO:0000256" key="4">
    <source>
        <dbReference type="ARBA" id="ARBA00022842"/>
    </source>
</evidence>
<dbReference type="PANTHER" id="PTHR23070">
    <property type="entry name" value="BCS1 AAA-TYPE ATPASE"/>
    <property type="match status" value="1"/>
</dbReference>
<sequence length="498" mass="57108">MFFLKNMPSPSSVFSAYASLSASFLLFQTMFNQFLPNKAQQFILSAFQYYLSPQLSSNVTLIIEENINGLARNELFEASETYLFTKVTSASAEKLKVSKGSRDQNFTTRFAQCEQIFDSFGGMELKWRFHCQESQKDWKSEDDRASERHYWFELSFHKEHRDKVVLESYLGFILSRAKALKNEKKVVKLYTLAQCSTYGVAKWDSINFEHPSNFNTLAMDTDMKRDIIEDLDRFVRRKEFYKKVGKAWKRGYLLYGPPGTGKSSLIAAMANYLKFDVYDLQLSDLNSDSYLRKVLLATTNRSILVIEDIDCSVDLTTNTQFQCAAGGHGELQLTLSSLLNFIDGLWSSCGDERIIIFTTNHKDRLDPALLRPGRMDMHIHMSYCSFQGFKLLASNYLDINNHHGLFGQIEGLMDNTEVTPAEVAEELMKSEDAEIALSGVVNFLKRKKMEANSTADTKEEKSSAIDVVEAKRMKLEDVMRNSGRKIGRRVVRRKCRQR</sequence>
<dbReference type="InterPro" id="IPR058017">
    <property type="entry name" value="At3g28540-like_C"/>
</dbReference>
<feature type="domain" description="AAA+ ATPase" evidence="7">
    <location>
        <begin position="248"/>
        <end position="385"/>
    </location>
</feature>
<protein>
    <recommendedName>
        <fullName evidence="7">AAA+ ATPase domain-containing protein</fullName>
    </recommendedName>
</protein>
<dbReference type="CDD" id="cd19510">
    <property type="entry name" value="RecA-like_BCS1"/>
    <property type="match status" value="1"/>
</dbReference>
<evidence type="ECO:0000256" key="6">
    <source>
        <dbReference type="RuleBase" id="RU003651"/>
    </source>
</evidence>
<keyword evidence="9" id="KW-1185">Reference proteome</keyword>
<accession>A0AAV6J5K6</accession>
<organism evidence="8 9">
    <name type="scientific">Rhododendron griersonianum</name>
    <dbReference type="NCBI Taxonomy" id="479676"/>
    <lineage>
        <taxon>Eukaryota</taxon>
        <taxon>Viridiplantae</taxon>
        <taxon>Streptophyta</taxon>
        <taxon>Embryophyta</taxon>
        <taxon>Tracheophyta</taxon>
        <taxon>Spermatophyta</taxon>
        <taxon>Magnoliopsida</taxon>
        <taxon>eudicotyledons</taxon>
        <taxon>Gunneridae</taxon>
        <taxon>Pentapetalae</taxon>
        <taxon>asterids</taxon>
        <taxon>Ericales</taxon>
        <taxon>Ericaceae</taxon>
        <taxon>Ericoideae</taxon>
        <taxon>Rhodoreae</taxon>
        <taxon>Rhododendron</taxon>
    </lineage>
</organism>
<evidence type="ECO:0000256" key="1">
    <source>
        <dbReference type="ARBA" id="ARBA00001946"/>
    </source>
</evidence>
<comment type="cofactor">
    <cofactor evidence="1">
        <name>Mg(2+)</name>
        <dbReference type="ChEBI" id="CHEBI:18420"/>
    </cofactor>
</comment>
<dbReference type="Pfam" id="PF00004">
    <property type="entry name" value="AAA"/>
    <property type="match status" value="1"/>
</dbReference>
<keyword evidence="4" id="KW-0460">Magnesium</keyword>
<dbReference type="Proteomes" id="UP000823749">
    <property type="component" value="Chromosome 8"/>
</dbReference>
<evidence type="ECO:0000313" key="8">
    <source>
        <dbReference type="EMBL" id="KAG5535958.1"/>
    </source>
</evidence>
<dbReference type="SMART" id="SM00382">
    <property type="entry name" value="AAA"/>
    <property type="match status" value="1"/>
</dbReference>
<comment type="similarity">
    <text evidence="2">Belongs to the AAA ATPase family. BCS1 subfamily.</text>
</comment>
<dbReference type="Pfam" id="PF14363">
    <property type="entry name" value="AAA_assoc"/>
    <property type="match status" value="1"/>
</dbReference>
<dbReference type="InterPro" id="IPR003960">
    <property type="entry name" value="ATPase_AAA_CS"/>
</dbReference>
<evidence type="ECO:0000256" key="5">
    <source>
        <dbReference type="ARBA" id="ARBA00049360"/>
    </source>
</evidence>
<dbReference type="AlphaFoldDB" id="A0AAV6J5K6"/>
<dbReference type="InterPro" id="IPR025753">
    <property type="entry name" value="AAA_N_dom"/>
</dbReference>
<gene>
    <name evidence="8" type="ORF">RHGRI_023670</name>
</gene>
<dbReference type="SUPFAM" id="SSF52540">
    <property type="entry name" value="P-loop containing nucleoside triphosphate hydrolases"/>
    <property type="match status" value="1"/>
</dbReference>
<dbReference type="Gene3D" id="6.10.280.40">
    <property type="match status" value="1"/>
</dbReference>
<evidence type="ECO:0000259" key="7">
    <source>
        <dbReference type="SMART" id="SM00382"/>
    </source>
</evidence>
<keyword evidence="6" id="KW-0547">Nucleotide-binding</keyword>
<proteinExistence type="inferred from homology"/>
<comment type="caution">
    <text evidence="8">The sequence shown here is derived from an EMBL/GenBank/DDBJ whole genome shotgun (WGS) entry which is preliminary data.</text>
</comment>
<keyword evidence="3" id="KW-0378">Hydrolase</keyword>
<name>A0AAV6J5K6_9ERIC</name>
<dbReference type="InterPro" id="IPR003593">
    <property type="entry name" value="AAA+_ATPase"/>
</dbReference>
<dbReference type="Gene3D" id="3.40.50.300">
    <property type="entry name" value="P-loop containing nucleotide triphosphate hydrolases"/>
    <property type="match status" value="1"/>
</dbReference>
<dbReference type="GO" id="GO:0005524">
    <property type="term" value="F:ATP binding"/>
    <property type="evidence" value="ECO:0007669"/>
    <property type="project" value="UniProtKB-KW"/>
</dbReference>
<dbReference type="InterPro" id="IPR050747">
    <property type="entry name" value="Mitochondrial_chaperone_BCS1"/>
</dbReference>
<dbReference type="InterPro" id="IPR027417">
    <property type="entry name" value="P-loop_NTPase"/>
</dbReference>